<gene>
    <name evidence="2" type="ORF">CTRI78_v002952</name>
</gene>
<dbReference type="InterPro" id="IPR004839">
    <property type="entry name" value="Aminotransferase_I/II_large"/>
</dbReference>
<feature type="domain" description="Aminotransferase class I/classII large" evidence="1">
    <location>
        <begin position="40"/>
        <end position="416"/>
    </location>
</feature>
<dbReference type="PANTHER" id="PTHR42858">
    <property type="entry name" value="AMINOTRANSFERASE"/>
    <property type="match status" value="1"/>
</dbReference>
<dbReference type="Pfam" id="PF00155">
    <property type="entry name" value="Aminotran_1_2"/>
    <property type="match status" value="1"/>
</dbReference>
<protein>
    <recommendedName>
        <fullName evidence="1">Aminotransferase class I/classII large domain-containing protein</fullName>
    </recommendedName>
</protein>
<sequence>MRVVLPESRTPINLQGKWPTPRLHPVRDLRAASASLFSQPDVEQLLRYGPGLGRPPLRDLIGRWLGDFYRPTAGPIPGERIGETNGASNGLATILQKFTDPAHTRAVWMVEPTYFLACPIFRDAGLAGRIRGAPEGGDGVDLDLLARALQDVDDSWPADGPPSPGKSARLGYPKIYRHVVYLIPTFSNPSGKTMTAENRRKLVLLARKHDALLVSDDVYDVLRWPASETSSIESLGEPSPRLVDVDREMDGTRLFGNAVSNGSFSKIVAPGMRLGWIEATPAFTTAIRTVGATSSGGGQAHFSSLFVEKLLASGGLAKHINEVLVPTYRTRYYALVRAIRRHLYPLGVRIVADEATRTTDVAGGFFLYLSFGGGVDIASEVARIALEHFNLKISPGSIFGVPDDPSSDARGKLTYYNGTRLCWAWHEEDEIVQGIERLAVVVKIVQQALLR</sequence>
<dbReference type="Gene3D" id="3.40.640.10">
    <property type="entry name" value="Type I PLP-dependent aspartate aminotransferase-like (Major domain)"/>
    <property type="match status" value="1"/>
</dbReference>
<dbReference type="PANTHER" id="PTHR42858:SF1">
    <property type="entry name" value="LD15494P"/>
    <property type="match status" value="1"/>
</dbReference>
<organism evidence="2 3">
    <name type="scientific">Colletotrichum trifolii</name>
    <dbReference type="NCBI Taxonomy" id="5466"/>
    <lineage>
        <taxon>Eukaryota</taxon>
        <taxon>Fungi</taxon>
        <taxon>Dikarya</taxon>
        <taxon>Ascomycota</taxon>
        <taxon>Pezizomycotina</taxon>
        <taxon>Sordariomycetes</taxon>
        <taxon>Hypocreomycetidae</taxon>
        <taxon>Glomerellales</taxon>
        <taxon>Glomerellaceae</taxon>
        <taxon>Colletotrichum</taxon>
        <taxon>Colletotrichum orbiculare species complex</taxon>
    </lineage>
</organism>
<evidence type="ECO:0000259" key="1">
    <source>
        <dbReference type="Pfam" id="PF00155"/>
    </source>
</evidence>
<dbReference type="GO" id="GO:0030170">
    <property type="term" value="F:pyridoxal phosphate binding"/>
    <property type="evidence" value="ECO:0007669"/>
    <property type="project" value="InterPro"/>
</dbReference>
<proteinExistence type="predicted"/>
<dbReference type="SUPFAM" id="SSF53383">
    <property type="entry name" value="PLP-dependent transferases"/>
    <property type="match status" value="1"/>
</dbReference>
<keyword evidence="3" id="KW-1185">Reference proteome</keyword>
<dbReference type="STRING" id="5466.A0A4R8RKL7"/>
<dbReference type="EMBL" id="RYZW01000017">
    <property type="protein sequence ID" value="TDZ67353.1"/>
    <property type="molecule type" value="Genomic_DNA"/>
</dbReference>
<dbReference type="InterPro" id="IPR015422">
    <property type="entry name" value="PyrdxlP-dep_Trfase_small"/>
</dbReference>
<dbReference type="InterPro" id="IPR015424">
    <property type="entry name" value="PyrdxlP-dep_Trfase"/>
</dbReference>
<reference evidence="2 3" key="1">
    <citation type="submission" date="2018-12" db="EMBL/GenBank/DDBJ databases">
        <title>Genome sequence and assembly of Colletotrichum trifolii.</title>
        <authorList>
            <person name="Gan P."/>
            <person name="Shirasu K."/>
        </authorList>
    </citation>
    <scope>NUCLEOTIDE SEQUENCE [LARGE SCALE GENOMIC DNA]</scope>
    <source>
        <strain evidence="2 3">543-2</strain>
    </source>
</reference>
<dbReference type="Gene3D" id="3.90.1150.10">
    <property type="entry name" value="Aspartate Aminotransferase, domain 1"/>
    <property type="match status" value="1"/>
</dbReference>
<evidence type="ECO:0000313" key="2">
    <source>
        <dbReference type="EMBL" id="TDZ67353.1"/>
    </source>
</evidence>
<comment type="caution">
    <text evidence="2">The sequence shown here is derived from an EMBL/GenBank/DDBJ whole genome shotgun (WGS) entry which is preliminary data.</text>
</comment>
<dbReference type="InterPro" id="IPR015421">
    <property type="entry name" value="PyrdxlP-dep_Trfase_major"/>
</dbReference>
<dbReference type="Proteomes" id="UP000295703">
    <property type="component" value="Unassembled WGS sequence"/>
</dbReference>
<name>A0A4R8RKL7_COLTR</name>
<accession>A0A4R8RKL7</accession>
<dbReference type="GO" id="GO:0047536">
    <property type="term" value="F:2-aminoadipate transaminase activity"/>
    <property type="evidence" value="ECO:0007669"/>
    <property type="project" value="TreeGrafter"/>
</dbReference>
<dbReference type="AlphaFoldDB" id="A0A4R8RKL7"/>
<evidence type="ECO:0000313" key="3">
    <source>
        <dbReference type="Proteomes" id="UP000295703"/>
    </source>
</evidence>
<dbReference type="CDD" id="cd00609">
    <property type="entry name" value="AAT_like"/>
    <property type="match status" value="1"/>
</dbReference>